<protein>
    <submittedName>
        <fullName evidence="12">Cation transporter</fullName>
    </submittedName>
</protein>
<dbReference type="InterPro" id="IPR050681">
    <property type="entry name" value="CDF/SLC30A"/>
</dbReference>
<dbReference type="AlphaFoldDB" id="A0AAD1H103"/>
<feature type="transmembrane region" description="Helical" evidence="9">
    <location>
        <begin position="146"/>
        <end position="169"/>
    </location>
</feature>
<evidence type="ECO:0000256" key="5">
    <source>
        <dbReference type="ARBA" id="ARBA00022989"/>
    </source>
</evidence>
<organism evidence="12 13">
    <name type="scientific">Mycobacterium xenopi</name>
    <dbReference type="NCBI Taxonomy" id="1789"/>
    <lineage>
        <taxon>Bacteria</taxon>
        <taxon>Bacillati</taxon>
        <taxon>Actinomycetota</taxon>
        <taxon>Actinomycetes</taxon>
        <taxon>Mycobacteriales</taxon>
        <taxon>Mycobacteriaceae</taxon>
        <taxon>Mycobacterium</taxon>
    </lineage>
</organism>
<keyword evidence="6" id="KW-0406">Ion transport</keyword>
<evidence type="ECO:0000256" key="9">
    <source>
        <dbReference type="SAM" id="Phobius"/>
    </source>
</evidence>
<dbReference type="NCBIfam" id="TIGR01297">
    <property type="entry name" value="CDF"/>
    <property type="match status" value="1"/>
</dbReference>
<evidence type="ECO:0000256" key="1">
    <source>
        <dbReference type="ARBA" id="ARBA00004141"/>
    </source>
</evidence>
<feature type="transmembrane region" description="Helical" evidence="9">
    <location>
        <begin position="213"/>
        <end position="231"/>
    </location>
</feature>
<dbReference type="Pfam" id="PF01545">
    <property type="entry name" value="Cation_efflux"/>
    <property type="match status" value="1"/>
</dbReference>
<sequence>MAATEVIAVDTTDPRCQAPRPPVERANAHGQAHDHGHGVSADADRKWLATALGLIVAFMGVEVVIGVVANSLALISDAGHMLTDAASIMLALIAIRLADRPARGRYTYGFKRVEILSAQANGITLLLLTAWFLYEGVRRLIAPPEVAGPLVLFTALAGIVVNIGATWSISRANRTSLNVEGAFQHILNDLYAFIGTAVAGLVVWVTGFARADAIAALLVAALMARAGWGLLRESGRIFLEAAPANLDPAEIGARVVAVPQVIEVHDLHVWQITSGQPSLSAHVLVADDADSRMVRSHIETVLHDEFGLEHTTLQVDHTVADGDNGGEHCAGPHGPVHRP</sequence>
<keyword evidence="5 9" id="KW-1133">Transmembrane helix</keyword>
<accession>A0AAD1H103</accession>
<name>A0AAD1H103_MYCXE</name>
<feature type="compositionally biased region" description="Basic and acidic residues" evidence="8">
    <location>
        <begin position="22"/>
        <end position="39"/>
    </location>
</feature>
<evidence type="ECO:0000259" key="11">
    <source>
        <dbReference type="Pfam" id="PF16916"/>
    </source>
</evidence>
<dbReference type="Gene3D" id="1.20.1510.10">
    <property type="entry name" value="Cation efflux protein transmembrane domain"/>
    <property type="match status" value="1"/>
</dbReference>
<comment type="subcellular location">
    <subcellularLocation>
        <location evidence="1">Membrane</location>
        <topology evidence="1">Multi-pass membrane protein</topology>
    </subcellularLocation>
</comment>
<dbReference type="EMBL" id="AP022314">
    <property type="protein sequence ID" value="BBU22481.1"/>
    <property type="molecule type" value="Genomic_DNA"/>
</dbReference>
<dbReference type="PANTHER" id="PTHR11562:SF17">
    <property type="entry name" value="RE54080P-RELATED"/>
    <property type="match status" value="1"/>
</dbReference>
<dbReference type="InterPro" id="IPR058533">
    <property type="entry name" value="Cation_efflux_TM"/>
</dbReference>
<evidence type="ECO:0000256" key="3">
    <source>
        <dbReference type="ARBA" id="ARBA00022448"/>
    </source>
</evidence>
<dbReference type="SUPFAM" id="SSF160240">
    <property type="entry name" value="Cation efflux protein cytoplasmic domain-like"/>
    <property type="match status" value="1"/>
</dbReference>
<dbReference type="InterPro" id="IPR002524">
    <property type="entry name" value="Cation_efflux"/>
</dbReference>
<evidence type="ECO:0000313" key="12">
    <source>
        <dbReference type="EMBL" id="BBU22481.1"/>
    </source>
</evidence>
<feature type="transmembrane region" description="Helical" evidence="9">
    <location>
        <begin position="115"/>
        <end position="134"/>
    </location>
</feature>
<feature type="region of interest" description="Disordered" evidence="8">
    <location>
        <begin position="1"/>
        <end position="39"/>
    </location>
</feature>
<dbReference type="GO" id="GO:0005385">
    <property type="term" value="F:zinc ion transmembrane transporter activity"/>
    <property type="evidence" value="ECO:0007669"/>
    <property type="project" value="TreeGrafter"/>
</dbReference>
<evidence type="ECO:0000256" key="2">
    <source>
        <dbReference type="ARBA" id="ARBA00008873"/>
    </source>
</evidence>
<evidence type="ECO:0000256" key="6">
    <source>
        <dbReference type="ARBA" id="ARBA00023065"/>
    </source>
</evidence>
<dbReference type="GO" id="GO:0005886">
    <property type="term" value="C:plasma membrane"/>
    <property type="evidence" value="ECO:0007669"/>
    <property type="project" value="TreeGrafter"/>
</dbReference>
<dbReference type="InterPro" id="IPR036837">
    <property type="entry name" value="Cation_efflux_CTD_sf"/>
</dbReference>
<dbReference type="SUPFAM" id="SSF161111">
    <property type="entry name" value="Cation efflux protein transmembrane domain-like"/>
    <property type="match status" value="1"/>
</dbReference>
<keyword evidence="4 9" id="KW-0812">Transmembrane</keyword>
<dbReference type="KEGG" id="mxe:MYXE_22710"/>
<feature type="transmembrane region" description="Helical" evidence="9">
    <location>
        <begin position="78"/>
        <end position="95"/>
    </location>
</feature>
<evidence type="ECO:0000256" key="7">
    <source>
        <dbReference type="ARBA" id="ARBA00023136"/>
    </source>
</evidence>
<evidence type="ECO:0000256" key="8">
    <source>
        <dbReference type="SAM" id="MobiDB-lite"/>
    </source>
</evidence>
<dbReference type="InterPro" id="IPR027469">
    <property type="entry name" value="Cation_efflux_TMD_sf"/>
</dbReference>
<feature type="transmembrane region" description="Helical" evidence="9">
    <location>
        <begin position="47"/>
        <end position="72"/>
    </location>
</feature>
<feature type="transmembrane region" description="Helical" evidence="9">
    <location>
        <begin position="190"/>
        <end position="207"/>
    </location>
</feature>
<keyword evidence="7 9" id="KW-0472">Membrane</keyword>
<dbReference type="Pfam" id="PF16916">
    <property type="entry name" value="ZT_dimer"/>
    <property type="match status" value="1"/>
</dbReference>
<reference evidence="12 13" key="1">
    <citation type="submission" date="2019-12" db="EMBL/GenBank/DDBJ databases">
        <title>Complete genome sequence of Mycolicibacterium xenopi str. JCM15661T.</title>
        <authorList>
            <person name="Yoshida M."/>
            <person name="Fukano H."/>
            <person name="Asakura T."/>
            <person name="Hoshino Y."/>
        </authorList>
    </citation>
    <scope>NUCLEOTIDE SEQUENCE [LARGE SCALE GENOMIC DNA]</scope>
    <source>
        <strain evidence="12 13">JCM 15661T</strain>
    </source>
</reference>
<feature type="domain" description="Cation efflux protein cytoplasmic" evidence="11">
    <location>
        <begin position="248"/>
        <end position="317"/>
    </location>
</feature>
<dbReference type="PANTHER" id="PTHR11562">
    <property type="entry name" value="CATION EFFLUX PROTEIN/ ZINC TRANSPORTER"/>
    <property type="match status" value="1"/>
</dbReference>
<evidence type="ECO:0000259" key="10">
    <source>
        <dbReference type="Pfam" id="PF01545"/>
    </source>
</evidence>
<gene>
    <name evidence="12" type="ORF">MYXE_22710</name>
</gene>
<evidence type="ECO:0000313" key="13">
    <source>
        <dbReference type="Proteomes" id="UP000464624"/>
    </source>
</evidence>
<feature type="domain" description="Cation efflux protein transmembrane" evidence="10">
    <location>
        <begin position="51"/>
        <end position="238"/>
    </location>
</feature>
<dbReference type="InterPro" id="IPR027470">
    <property type="entry name" value="Cation_efflux_CTD"/>
</dbReference>
<comment type="similarity">
    <text evidence="2">Belongs to the cation diffusion facilitator (CDF) transporter (TC 2.A.4) family. SLC30A subfamily.</text>
</comment>
<keyword evidence="3" id="KW-0813">Transport</keyword>
<proteinExistence type="inferred from homology"/>
<evidence type="ECO:0000256" key="4">
    <source>
        <dbReference type="ARBA" id="ARBA00022692"/>
    </source>
</evidence>
<dbReference type="Proteomes" id="UP000464624">
    <property type="component" value="Chromosome"/>
</dbReference>